<protein>
    <submittedName>
        <fullName evidence="1">Uncharacterized protein</fullName>
    </submittedName>
</protein>
<dbReference type="VEuPathDB" id="FungiDB:H257_04840"/>
<accession>W4GW38</accession>
<gene>
    <name evidence="1" type="ORF">H257_04840</name>
</gene>
<dbReference type="EMBL" id="KI913121">
    <property type="protein sequence ID" value="ETV83113.1"/>
    <property type="molecule type" value="Genomic_DNA"/>
</dbReference>
<dbReference type="RefSeq" id="XP_009827784.1">
    <property type="nucleotide sequence ID" value="XM_009829482.1"/>
</dbReference>
<organism evidence="1">
    <name type="scientific">Aphanomyces astaci</name>
    <name type="common">Crayfish plague agent</name>
    <dbReference type="NCBI Taxonomy" id="112090"/>
    <lineage>
        <taxon>Eukaryota</taxon>
        <taxon>Sar</taxon>
        <taxon>Stramenopiles</taxon>
        <taxon>Oomycota</taxon>
        <taxon>Saprolegniomycetes</taxon>
        <taxon>Saprolegniales</taxon>
        <taxon>Verrucalvaceae</taxon>
        <taxon>Aphanomyces</taxon>
    </lineage>
</organism>
<sequence>MPASGVVCPPVSNARFHAYMCKAPTRRTMWTHLAATGPSMSATRDGPAALVTDHAAALHGCCPCDKVFQCQWHKAYESSGMGFALLGGQLLAPCYVQNASGLRRRETARLGLLHIGGPVCGTMIKLSVHEKHPLRGHIPTGVPTAPSLACSNIVKS</sequence>
<dbReference type="AlphaFoldDB" id="W4GW38"/>
<proteinExistence type="predicted"/>
<reference evidence="1" key="1">
    <citation type="submission" date="2013-12" db="EMBL/GenBank/DDBJ databases">
        <title>The Genome Sequence of Aphanomyces astaci APO3.</title>
        <authorList>
            <consortium name="The Broad Institute Genomics Platform"/>
            <person name="Russ C."/>
            <person name="Tyler B."/>
            <person name="van West P."/>
            <person name="Dieguez-Uribeondo J."/>
            <person name="Young S.K."/>
            <person name="Zeng Q."/>
            <person name="Gargeya S."/>
            <person name="Fitzgerald M."/>
            <person name="Abouelleil A."/>
            <person name="Alvarado L."/>
            <person name="Chapman S.B."/>
            <person name="Gainer-Dewar J."/>
            <person name="Goldberg J."/>
            <person name="Griggs A."/>
            <person name="Gujja S."/>
            <person name="Hansen M."/>
            <person name="Howarth C."/>
            <person name="Imamovic A."/>
            <person name="Ireland A."/>
            <person name="Larimer J."/>
            <person name="McCowan C."/>
            <person name="Murphy C."/>
            <person name="Pearson M."/>
            <person name="Poon T.W."/>
            <person name="Priest M."/>
            <person name="Roberts A."/>
            <person name="Saif S."/>
            <person name="Shea T."/>
            <person name="Sykes S."/>
            <person name="Wortman J."/>
            <person name="Nusbaum C."/>
            <person name="Birren B."/>
        </authorList>
    </citation>
    <scope>NUCLEOTIDE SEQUENCE [LARGE SCALE GENOMIC DNA]</scope>
    <source>
        <strain evidence="1">APO3</strain>
    </source>
</reference>
<dbReference type="GeneID" id="20806836"/>
<evidence type="ECO:0000313" key="1">
    <source>
        <dbReference type="EMBL" id="ETV83113.1"/>
    </source>
</evidence>
<name>W4GW38_APHAT</name>